<evidence type="ECO:0000256" key="5">
    <source>
        <dbReference type="ARBA" id="ARBA00022989"/>
    </source>
</evidence>
<gene>
    <name evidence="9" type="ORF">KB449_18735</name>
</gene>
<feature type="transmembrane region" description="Helical" evidence="7">
    <location>
        <begin position="264"/>
        <end position="286"/>
    </location>
</feature>
<dbReference type="InterPro" id="IPR035906">
    <property type="entry name" value="MetI-like_sf"/>
</dbReference>
<dbReference type="PROSITE" id="PS50928">
    <property type="entry name" value="ABC_TM1"/>
    <property type="match status" value="1"/>
</dbReference>
<reference evidence="9" key="1">
    <citation type="submission" date="2023-04" db="EMBL/GenBank/DDBJ databases">
        <title>Comparative genomic analysis of Cohnella hashimotonis sp. nov., isolated from the International Space Station.</title>
        <authorList>
            <person name="Venkateswaran K."/>
            <person name="Simpson A."/>
        </authorList>
    </citation>
    <scope>NUCLEOTIDE SEQUENCE</scope>
    <source>
        <strain evidence="9">F6_2S_P_1</strain>
    </source>
</reference>
<keyword evidence="3" id="KW-1003">Cell membrane</keyword>
<feature type="transmembrane region" description="Helical" evidence="7">
    <location>
        <begin position="31"/>
        <end position="53"/>
    </location>
</feature>
<accession>A0ABT6TL33</accession>
<comment type="similarity">
    <text evidence="7">Belongs to the binding-protein-dependent transport system permease family.</text>
</comment>
<feature type="transmembrane region" description="Helical" evidence="7">
    <location>
        <begin position="201"/>
        <end position="223"/>
    </location>
</feature>
<name>A0ABT6TL33_9BACL</name>
<feature type="transmembrane region" description="Helical" evidence="7">
    <location>
        <begin position="158"/>
        <end position="180"/>
    </location>
</feature>
<dbReference type="InterPro" id="IPR000515">
    <property type="entry name" value="MetI-like"/>
</dbReference>
<protein>
    <submittedName>
        <fullName evidence="9">Carbohydrate ABC transporter permease</fullName>
    </submittedName>
</protein>
<comment type="caution">
    <text evidence="9">The sequence shown here is derived from an EMBL/GenBank/DDBJ whole genome shotgun (WGS) entry which is preliminary data.</text>
</comment>
<dbReference type="CDD" id="cd06261">
    <property type="entry name" value="TM_PBP2"/>
    <property type="match status" value="1"/>
</dbReference>
<evidence type="ECO:0000313" key="9">
    <source>
        <dbReference type="EMBL" id="MDI4647020.1"/>
    </source>
</evidence>
<keyword evidence="4 7" id="KW-0812">Transmembrane</keyword>
<keyword evidence="2 7" id="KW-0813">Transport</keyword>
<comment type="subcellular location">
    <subcellularLocation>
        <location evidence="1 7">Cell membrane</location>
        <topology evidence="1 7">Multi-pass membrane protein</topology>
    </subcellularLocation>
</comment>
<evidence type="ECO:0000256" key="4">
    <source>
        <dbReference type="ARBA" id="ARBA00022692"/>
    </source>
</evidence>
<organism evidence="9 10">
    <name type="scientific">Cohnella hashimotonis</name>
    <dbReference type="NCBI Taxonomy" id="2826895"/>
    <lineage>
        <taxon>Bacteria</taxon>
        <taxon>Bacillati</taxon>
        <taxon>Bacillota</taxon>
        <taxon>Bacilli</taxon>
        <taxon>Bacillales</taxon>
        <taxon>Paenibacillaceae</taxon>
        <taxon>Cohnella</taxon>
    </lineage>
</organism>
<evidence type="ECO:0000259" key="8">
    <source>
        <dbReference type="PROSITE" id="PS50928"/>
    </source>
</evidence>
<keyword evidence="6 7" id="KW-0472">Membrane</keyword>
<sequence>MAKSATERLRGRALERSEGLGHRRRARASQFVLYLLLSVILLATLVPIFFMAFSSLKSNAQILGSFWGLPSPPQWANFESAAQVIWRYVVNTVLYAVIGSMAVIMLSTLSGYVFAKKQFPGKELLFMMMLGLLMIPGILTLIPSYVLYANLGLTNTPWVILIQAAAGGQIFGIFLSRTFIGGLPNEIFDAVKIDGAGERKILFHLVFPLSLPIISTIFIMQSVGIYNDYIWPLLTISDADIQMLGVGLTLFMNQFGITDMGVQFAAYTLSSLPLVLIFSFGMKYFIQGMTSGAIKM</sequence>
<dbReference type="PANTHER" id="PTHR43744:SF12">
    <property type="entry name" value="ABC TRANSPORTER PERMEASE PROTEIN MG189-RELATED"/>
    <property type="match status" value="1"/>
</dbReference>
<dbReference type="RefSeq" id="WP_282909827.1">
    <property type="nucleotide sequence ID" value="NZ_JAGRPV010000001.1"/>
</dbReference>
<evidence type="ECO:0000256" key="1">
    <source>
        <dbReference type="ARBA" id="ARBA00004651"/>
    </source>
</evidence>
<evidence type="ECO:0000256" key="6">
    <source>
        <dbReference type="ARBA" id="ARBA00023136"/>
    </source>
</evidence>
<dbReference type="Pfam" id="PF00528">
    <property type="entry name" value="BPD_transp_1"/>
    <property type="match status" value="1"/>
</dbReference>
<evidence type="ECO:0000256" key="7">
    <source>
        <dbReference type="RuleBase" id="RU363032"/>
    </source>
</evidence>
<evidence type="ECO:0000256" key="2">
    <source>
        <dbReference type="ARBA" id="ARBA00022448"/>
    </source>
</evidence>
<dbReference type="Gene3D" id="1.10.3720.10">
    <property type="entry name" value="MetI-like"/>
    <property type="match status" value="1"/>
</dbReference>
<dbReference type="SUPFAM" id="SSF161098">
    <property type="entry name" value="MetI-like"/>
    <property type="match status" value="1"/>
</dbReference>
<evidence type="ECO:0000313" key="10">
    <source>
        <dbReference type="Proteomes" id="UP001161691"/>
    </source>
</evidence>
<evidence type="ECO:0000256" key="3">
    <source>
        <dbReference type="ARBA" id="ARBA00022475"/>
    </source>
</evidence>
<feature type="transmembrane region" description="Helical" evidence="7">
    <location>
        <begin position="124"/>
        <end position="146"/>
    </location>
</feature>
<dbReference type="EMBL" id="JAGRPV010000001">
    <property type="protein sequence ID" value="MDI4647020.1"/>
    <property type="molecule type" value="Genomic_DNA"/>
</dbReference>
<proteinExistence type="inferred from homology"/>
<keyword evidence="5 7" id="KW-1133">Transmembrane helix</keyword>
<dbReference type="Proteomes" id="UP001161691">
    <property type="component" value="Unassembled WGS sequence"/>
</dbReference>
<feature type="domain" description="ABC transmembrane type-1" evidence="8">
    <location>
        <begin position="89"/>
        <end position="281"/>
    </location>
</feature>
<dbReference type="PANTHER" id="PTHR43744">
    <property type="entry name" value="ABC TRANSPORTER PERMEASE PROTEIN MG189-RELATED-RELATED"/>
    <property type="match status" value="1"/>
</dbReference>
<feature type="transmembrane region" description="Helical" evidence="7">
    <location>
        <begin position="93"/>
        <end position="115"/>
    </location>
</feature>
<keyword evidence="10" id="KW-1185">Reference proteome</keyword>